<accession>A0AA86PSK2</accession>
<keyword evidence="1" id="KW-0433">Leucine-rich repeat</keyword>
<keyword evidence="2" id="KW-0677">Repeat</keyword>
<protein>
    <submittedName>
        <fullName evidence="3">Partial</fullName>
    </submittedName>
</protein>
<comment type="caution">
    <text evidence="3">The sequence shown here is derived from an EMBL/GenBank/DDBJ whole genome shotgun (WGS) entry which is preliminary data.</text>
</comment>
<dbReference type="Pfam" id="PF12799">
    <property type="entry name" value="LRR_4"/>
    <property type="match status" value="2"/>
</dbReference>
<evidence type="ECO:0000256" key="2">
    <source>
        <dbReference type="ARBA" id="ARBA00022737"/>
    </source>
</evidence>
<dbReference type="InterPro" id="IPR025875">
    <property type="entry name" value="Leu-rich_rpt_4"/>
</dbReference>
<dbReference type="PANTHER" id="PTHR46652">
    <property type="entry name" value="LEUCINE-RICH REPEAT AND IQ DOMAIN-CONTAINING PROTEIN 1-RELATED"/>
    <property type="match status" value="1"/>
</dbReference>
<reference evidence="3" key="1">
    <citation type="submission" date="2023-06" db="EMBL/GenBank/DDBJ databases">
        <authorList>
            <person name="Kurt Z."/>
        </authorList>
    </citation>
    <scope>NUCLEOTIDE SEQUENCE</scope>
</reference>
<dbReference type="EMBL" id="CAXDID020000135">
    <property type="protein sequence ID" value="CAL6037054.1"/>
    <property type="molecule type" value="Genomic_DNA"/>
</dbReference>
<reference evidence="4 5" key="2">
    <citation type="submission" date="2024-07" db="EMBL/GenBank/DDBJ databases">
        <authorList>
            <person name="Akdeniz Z."/>
        </authorList>
    </citation>
    <scope>NUCLEOTIDE SEQUENCE [LARGE SCALE GENOMIC DNA]</scope>
</reference>
<evidence type="ECO:0000256" key="1">
    <source>
        <dbReference type="ARBA" id="ARBA00022614"/>
    </source>
</evidence>
<evidence type="ECO:0000313" key="4">
    <source>
        <dbReference type="EMBL" id="CAL6037054.1"/>
    </source>
</evidence>
<gene>
    <name evidence="3" type="ORF">HINF_LOCUS31631</name>
    <name evidence="4" type="ORF">HINF_LOCUS36709</name>
</gene>
<dbReference type="Proteomes" id="UP001642409">
    <property type="component" value="Unassembled WGS sequence"/>
</dbReference>
<organism evidence="3">
    <name type="scientific">Hexamita inflata</name>
    <dbReference type="NCBI Taxonomy" id="28002"/>
    <lineage>
        <taxon>Eukaryota</taxon>
        <taxon>Metamonada</taxon>
        <taxon>Diplomonadida</taxon>
        <taxon>Hexamitidae</taxon>
        <taxon>Hexamitinae</taxon>
        <taxon>Hexamita</taxon>
    </lineage>
</organism>
<dbReference type="AlphaFoldDB" id="A0AA86PSK2"/>
<dbReference type="InterPro" id="IPR001611">
    <property type="entry name" value="Leu-rich_rpt"/>
</dbReference>
<dbReference type="PANTHER" id="PTHR46652:SF3">
    <property type="entry name" value="LEUCINE-RICH REPEAT-CONTAINING PROTEIN 9"/>
    <property type="match status" value="1"/>
</dbReference>
<dbReference type="PROSITE" id="PS51450">
    <property type="entry name" value="LRR"/>
    <property type="match status" value="3"/>
</dbReference>
<dbReference type="SMART" id="SM00365">
    <property type="entry name" value="LRR_SD22"/>
    <property type="match status" value="5"/>
</dbReference>
<evidence type="ECO:0000313" key="3">
    <source>
        <dbReference type="EMBL" id="CAI9943986.1"/>
    </source>
</evidence>
<keyword evidence="5" id="KW-1185">Reference proteome</keyword>
<proteinExistence type="predicted"/>
<sequence>MKHNQIIRSKKDLLKHFGASQKLEILDSEQMKDLLEMNISAEVWEDASNRNLLFFSQEFVQETQEFVFNNLYRYIFRGIQDIYLVLFLTNLTELNLQNNIISDISSISKLKNLKKINFGSNYIEDISALQSLLDLTHLDLQVNQITSYTLALPNLVYLSLSGNILKDISGLQHSPKLESLDLPSTETTDLRTIPPQLFGLKVLRIGWEYYPLQLYNITEISLISNFVDLQILSLYYNKQIQNIAPLKFCTQLTELNISQTSVSDIWPVQFMKNLKTLDVYETKVVDLHPLQYLYKLEIIYAYDACIMDVSPLSPFTQLKSMSFSGNKITNKDAQNFKIFNFYDQKVPTTDELKFYNKILKVHTSHKQIRKIYNENKTQKFKEQLTHQKEQIMLKINEHIQVMNKRIEIICSQNSYADQ</sequence>
<dbReference type="InterPro" id="IPR050836">
    <property type="entry name" value="SDS22/Internalin_LRR"/>
</dbReference>
<evidence type="ECO:0000313" key="5">
    <source>
        <dbReference type="Proteomes" id="UP001642409"/>
    </source>
</evidence>
<dbReference type="Gene3D" id="3.80.10.10">
    <property type="entry name" value="Ribonuclease Inhibitor"/>
    <property type="match status" value="2"/>
</dbReference>
<dbReference type="EMBL" id="CATOUU010000720">
    <property type="protein sequence ID" value="CAI9943986.1"/>
    <property type="molecule type" value="Genomic_DNA"/>
</dbReference>
<dbReference type="SUPFAM" id="SSF52058">
    <property type="entry name" value="L domain-like"/>
    <property type="match status" value="1"/>
</dbReference>
<name>A0AA86PSK2_9EUKA</name>
<dbReference type="InterPro" id="IPR032675">
    <property type="entry name" value="LRR_dom_sf"/>
</dbReference>